<accession>A0A351R8E1</accession>
<proteinExistence type="predicted"/>
<dbReference type="InterPro" id="IPR027417">
    <property type="entry name" value="P-loop_NTPase"/>
</dbReference>
<comment type="caution">
    <text evidence="2">The sequence shown here is derived from an EMBL/GenBank/DDBJ whole genome shotgun (WGS) entry which is preliminary data.</text>
</comment>
<evidence type="ECO:0000313" key="2">
    <source>
        <dbReference type="EMBL" id="HBA08312.1"/>
    </source>
</evidence>
<evidence type="ECO:0000259" key="1">
    <source>
        <dbReference type="SMART" id="SM00382"/>
    </source>
</evidence>
<dbReference type="Proteomes" id="UP000264313">
    <property type="component" value="Unassembled WGS sequence"/>
</dbReference>
<evidence type="ECO:0000313" key="3">
    <source>
        <dbReference type="Proteomes" id="UP000264313"/>
    </source>
</evidence>
<name>A0A351R8E1_9PROT</name>
<reference evidence="2 3" key="1">
    <citation type="journal article" date="2018" name="Nat. Biotechnol.">
        <title>A standardized bacterial taxonomy based on genome phylogeny substantially revises the tree of life.</title>
        <authorList>
            <person name="Parks D.H."/>
            <person name="Chuvochina M."/>
            <person name="Waite D.W."/>
            <person name="Rinke C."/>
            <person name="Skarshewski A."/>
            <person name="Chaumeil P.A."/>
            <person name="Hugenholtz P."/>
        </authorList>
    </citation>
    <scope>NUCLEOTIDE SEQUENCE [LARGE SCALE GENOMIC DNA]</scope>
    <source>
        <strain evidence="2">UBA9958</strain>
    </source>
</reference>
<dbReference type="Gene3D" id="3.40.50.300">
    <property type="entry name" value="P-loop containing nucleotide triphosphate hydrolases"/>
    <property type="match status" value="1"/>
</dbReference>
<protein>
    <submittedName>
        <fullName evidence="2">ATPase</fullName>
    </submittedName>
</protein>
<dbReference type="InterPro" id="IPR003593">
    <property type="entry name" value="AAA+_ATPase"/>
</dbReference>
<gene>
    <name evidence="2" type="ORF">DCW48_01110</name>
</gene>
<sequence>MKIGLTEYRQQAQEERRKTLVPMQPRTIDETGLSFQFIVELLTKALFLRGQMRLMDLVSYAKLPVLVLEPLLAFMRTERMCEAVRSSEAETAIAYNLTELGRLRAEDYLRKNQYVGPAPVSLSSYIKQVRQQSVTNMHVTREQLLRVFDGLVIKERILKQFGAAMNSGRAIFVYGPAGSGKTFIAEHLAGLLSGDVAIPHAILVDNEVIQVFDPLSHHQSMPADDVDGISLDRRSQSDQRWVTCHRPVIKTGGELTLSMLDLDFDESARFYQAPPQVKANNGLLIIDDLGRQLTPAIDIMNRWIVPLDRHVDYLALHTGKKFMLPFDVIVVFSTNLAPSKLADEAFLRRLGYKIYVGPLSEDEYRVIAQQVCEEINIPFSEEGLHYLLHEHHYKTGRPLSACIPRDILEQLRDIARYENQPAVMSKELLDWAWNNYFAHD</sequence>
<organism evidence="2 3">
    <name type="scientific">Methylotenera mobilis</name>
    <dbReference type="NCBI Taxonomy" id="359408"/>
    <lineage>
        <taxon>Bacteria</taxon>
        <taxon>Pseudomonadati</taxon>
        <taxon>Pseudomonadota</taxon>
        <taxon>Betaproteobacteria</taxon>
        <taxon>Nitrosomonadales</taxon>
        <taxon>Methylophilaceae</taxon>
        <taxon>Methylotenera</taxon>
    </lineage>
</organism>
<dbReference type="SUPFAM" id="SSF52540">
    <property type="entry name" value="P-loop containing nucleoside triphosphate hydrolases"/>
    <property type="match status" value="1"/>
</dbReference>
<dbReference type="SMART" id="SM00382">
    <property type="entry name" value="AAA"/>
    <property type="match status" value="1"/>
</dbReference>
<feature type="domain" description="AAA+ ATPase" evidence="1">
    <location>
        <begin position="167"/>
        <end position="360"/>
    </location>
</feature>
<dbReference type="EMBL" id="DNAA01000028">
    <property type="protein sequence ID" value="HBA08312.1"/>
    <property type="molecule type" value="Genomic_DNA"/>
</dbReference>
<dbReference type="AlphaFoldDB" id="A0A351R8E1"/>